<dbReference type="InterPro" id="IPR032831">
    <property type="entry name" value="LptM_cons"/>
</dbReference>
<feature type="region of interest" description="Disordered" evidence="7">
    <location>
        <begin position="45"/>
        <end position="91"/>
    </location>
</feature>
<dbReference type="NCBIfam" id="NF047847">
    <property type="entry name" value="SS_mature_LptM"/>
    <property type="match status" value="1"/>
</dbReference>
<proteinExistence type="predicted"/>
<evidence type="ECO:0000256" key="7">
    <source>
        <dbReference type="SAM" id="MobiDB-lite"/>
    </source>
</evidence>
<dbReference type="EMBL" id="AYSV01000087">
    <property type="protein sequence ID" value="ETD70809.1"/>
    <property type="molecule type" value="Genomic_DNA"/>
</dbReference>
<evidence type="ECO:0000256" key="5">
    <source>
        <dbReference type="ARBA" id="ARBA00023237"/>
    </source>
</evidence>
<keyword evidence="4" id="KW-0564">Palmitate</keyword>
<feature type="compositionally biased region" description="Basic and acidic residues" evidence="7">
    <location>
        <begin position="45"/>
        <end position="85"/>
    </location>
</feature>
<organism evidence="8 9">
    <name type="scientific">Pelistega indica</name>
    <dbReference type="NCBI Taxonomy" id="1414851"/>
    <lineage>
        <taxon>Bacteria</taxon>
        <taxon>Pseudomonadati</taxon>
        <taxon>Pseudomonadota</taxon>
        <taxon>Betaproteobacteria</taxon>
        <taxon>Burkholderiales</taxon>
        <taxon>Alcaligenaceae</taxon>
        <taxon>Pelistega</taxon>
    </lineage>
</organism>
<dbReference type="Proteomes" id="UP000018766">
    <property type="component" value="Unassembled WGS sequence"/>
</dbReference>
<dbReference type="AlphaFoldDB" id="V8G2Q6"/>
<reference evidence="8 9" key="1">
    <citation type="submission" date="2013-11" db="EMBL/GenBank/DDBJ databases">
        <title>Genomic analysis of Pelistega sp. HM-7.</title>
        <authorList>
            <person name="Kumbhare S.V."/>
            <person name="Shetty S.A."/>
            <person name="Sharma O."/>
            <person name="Dhotre D.P."/>
        </authorList>
    </citation>
    <scope>NUCLEOTIDE SEQUENCE [LARGE SCALE GENOMIC DNA]</scope>
    <source>
        <strain evidence="8 9">HM-7</strain>
    </source>
</reference>
<keyword evidence="5" id="KW-0998">Cell outer membrane</keyword>
<keyword evidence="3" id="KW-0472">Membrane</keyword>
<evidence type="ECO:0000256" key="2">
    <source>
        <dbReference type="ARBA" id="ARBA00022729"/>
    </source>
</evidence>
<evidence type="ECO:0000256" key="4">
    <source>
        <dbReference type="ARBA" id="ARBA00023139"/>
    </source>
</evidence>
<comment type="subcellular location">
    <subcellularLocation>
        <location evidence="1">Cell outer membrane</location>
        <topology evidence="1">Lipid-anchor</topology>
    </subcellularLocation>
</comment>
<name>V8G2Q6_9BURK</name>
<accession>V8G2Q6</accession>
<gene>
    <name evidence="8" type="ORF">V757_07425</name>
</gene>
<evidence type="ECO:0000256" key="6">
    <source>
        <dbReference type="ARBA" id="ARBA00023288"/>
    </source>
</evidence>
<protein>
    <recommendedName>
        <fullName evidence="10">Lipoprotein</fullName>
    </recommendedName>
</protein>
<evidence type="ECO:0000256" key="3">
    <source>
        <dbReference type="ARBA" id="ARBA00023136"/>
    </source>
</evidence>
<keyword evidence="6" id="KW-0449">Lipoprotein</keyword>
<comment type="caution">
    <text evidence="8">The sequence shown here is derived from an EMBL/GenBank/DDBJ whole genome shotgun (WGS) entry which is preliminary data.</text>
</comment>
<evidence type="ECO:0000313" key="8">
    <source>
        <dbReference type="EMBL" id="ETD70809.1"/>
    </source>
</evidence>
<dbReference type="RefSeq" id="WP_023951283.1">
    <property type="nucleotide sequence ID" value="NZ_AYSV01000087.1"/>
</dbReference>
<dbReference type="OrthoDB" id="8538757at2"/>
<sequence length="91" mass="10305">MVINTITHRKKLIVTLILVCVGVSACGFKAPLYYPTPAQRAELEAKEKRIQARKEARRAQERAEREARKAQAEKEAQQASEHTRQSDSNSN</sequence>
<keyword evidence="9" id="KW-1185">Reference proteome</keyword>
<keyword evidence="2" id="KW-0732">Signal</keyword>
<evidence type="ECO:0000313" key="9">
    <source>
        <dbReference type="Proteomes" id="UP000018766"/>
    </source>
</evidence>
<evidence type="ECO:0008006" key="10">
    <source>
        <dbReference type="Google" id="ProtNLM"/>
    </source>
</evidence>
<evidence type="ECO:0000256" key="1">
    <source>
        <dbReference type="ARBA" id="ARBA00004459"/>
    </source>
</evidence>